<gene>
    <name evidence="2" type="ORF">J2S01_001830</name>
</gene>
<dbReference type="EMBL" id="JAUSUE010000012">
    <property type="protein sequence ID" value="MDQ0204108.1"/>
    <property type="molecule type" value="Genomic_DNA"/>
</dbReference>
<comment type="caution">
    <text evidence="2">The sequence shown here is derived from an EMBL/GenBank/DDBJ whole genome shotgun (WGS) entry which is preliminary data.</text>
</comment>
<evidence type="ECO:0000313" key="2">
    <source>
        <dbReference type="EMBL" id="MDQ0204108.1"/>
    </source>
</evidence>
<feature type="signal peptide" evidence="1">
    <location>
        <begin position="1"/>
        <end position="20"/>
    </location>
</feature>
<sequence>MKRILVLVILLCIIGTTCFAEKNPNDISDKFNYLGFEPITYNENKIDVTIIGPIIAPFPDFYNREQKSMGYYIKKSDWLGSKTFFMSLVGMNLRIKNNTDDAIIVHWNKSVLTSDDFKGTPFLPLQMNLKDAGNQAYTPDTIIPPNDYSEVMLTTSHVINVNSETNPFPTNPMIVGSILNSHQLMVQSIYMCISDSSNQLKFYNFKVPFTELQNKPMHNGRLLDPYNWITNMLYRLQSRQNN</sequence>
<organism evidence="2 3">
    <name type="scientific">Pectinatus haikarae</name>
    <dbReference type="NCBI Taxonomy" id="349096"/>
    <lineage>
        <taxon>Bacteria</taxon>
        <taxon>Bacillati</taxon>
        <taxon>Bacillota</taxon>
        <taxon>Negativicutes</taxon>
        <taxon>Selenomonadales</taxon>
        <taxon>Selenomonadaceae</taxon>
        <taxon>Pectinatus</taxon>
    </lineage>
</organism>
<feature type="chain" id="PRO_5045723876" description="Lipoprotein" evidence="1">
    <location>
        <begin position="21"/>
        <end position="242"/>
    </location>
</feature>
<evidence type="ECO:0000313" key="3">
    <source>
        <dbReference type="Proteomes" id="UP001239167"/>
    </source>
</evidence>
<keyword evidence="1" id="KW-0732">Signal</keyword>
<evidence type="ECO:0000256" key="1">
    <source>
        <dbReference type="SAM" id="SignalP"/>
    </source>
</evidence>
<dbReference type="Proteomes" id="UP001239167">
    <property type="component" value="Unassembled WGS sequence"/>
</dbReference>
<accession>A0ABT9Y8F7</accession>
<evidence type="ECO:0008006" key="4">
    <source>
        <dbReference type="Google" id="ProtNLM"/>
    </source>
</evidence>
<protein>
    <recommendedName>
        <fullName evidence="4">Lipoprotein</fullName>
    </recommendedName>
</protein>
<name>A0ABT9Y8F7_9FIRM</name>
<keyword evidence="3" id="KW-1185">Reference proteome</keyword>
<dbReference type="RefSeq" id="WP_307224296.1">
    <property type="nucleotide sequence ID" value="NZ_CP116940.1"/>
</dbReference>
<reference evidence="2 3" key="1">
    <citation type="submission" date="2023-07" db="EMBL/GenBank/DDBJ databases">
        <title>Genomic Encyclopedia of Type Strains, Phase IV (KMG-IV): sequencing the most valuable type-strain genomes for metagenomic binning, comparative biology and taxonomic classification.</title>
        <authorList>
            <person name="Goeker M."/>
        </authorList>
    </citation>
    <scope>NUCLEOTIDE SEQUENCE [LARGE SCALE GENOMIC DNA]</scope>
    <source>
        <strain evidence="2 3">DSM 16980</strain>
    </source>
</reference>
<proteinExistence type="predicted"/>